<keyword evidence="5 8" id="KW-0406">Ion transport</keyword>
<dbReference type="Proteomes" id="UP000746747">
    <property type="component" value="Unassembled WGS sequence"/>
</dbReference>
<dbReference type="GO" id="GO:0022841">
    <property type="term" value="F:potassium ion leak channel activity"/>
    <property type="evidence" value="ECO:0007669"/>
    <property type="project" value="TreeGrafter"/>
</dbReference>
<feature type="domain" description="Potassium channel" evidence="11">
    <location>
        <begin position="157"/>
        <end position="231"/>
    </location>
</feature>
<sequence length="520" mass="58754">MLVTWLRSAGSKMGPIFLRILMITAVSIYAVFGALVLSHLETYQIDQFSNFISQNDVIQTSSHMEMMNNSSVEAWPFVDSLLFAFALITTIGYGNITPKTFGGQMFCIFFAAFGVPLTLLTIADLGKFISQINGTNESMEMNDNNEQLNRTLALIVLFIIYVIAGSLLLSSYEPEMPFFTAIYFNFITLTSIGLGDIVPQRRTYMGITILYIIVGLALTTIAIEIAADTLTKLHYFRRTIKNVGDIHIWFGGKRLTVRQLIRNLCDQFNVPDTALSGFNINNFVEQAIKVEAGERLPLRNATSRQEINAGEKNEVSTVVSKPSWTESEIKSEHEPESDHVSEITPISAQELEPEPTPEYESEPEAEEILSCEPTPPHSNSTVTEPTPIIVELEPIPDPESYLLKVSQEMEKIPYLPEIPEPEPMPLIESVPETSEISEATEESDLEQETSAEPENDIAMEKLKDDGVVRRKGYSEEAWKRYQEYQNEWSKFRRLSHTLSRNGHQKRIRKPRIAKLPDFSH</sequence>
<keyword evidence="6 10" id="KW-0472">Membrane</keyword>
<evidence type="ECO:0000256" key="9">
    <source>
        <dbReference type="SAM" id="MobiDB-lite"/>
    </source>
</evidence>
<dbReference type="PRINTS" id="PR01333">
    <property type="entry name" value="2POREKCHANEL"/>
</dbReference>
<dbReference type="Pfam" id="PF07885">
    <property type="entry name" value="Ion_trans_2"/>
    <property type="match status" value="2"/>
</dbReference>
<dbReference type="Gene3D" id="1.10.287.70">
    <property type="match status" value="1"/>
</dbReference>
<feature type="compositionally biased region" description="Acidic residues" evidence="9">
    <location>
        <begin position="351"/>
        <end position="369"/>
    </location>
</feature>
<dbReference type="PANTHER" id="PTHR11003">
    <property type="entry name" value="POTASSIUM CHANNEL, SUBFAMILY K"/>
    <property type="match status" value="1"/>
</dbReference>
<comment type="subcellular location">
    <subcellularLocation>
        <location evidence="1">Membrane</location>
        <topology evidence="1">Multi-pass membrane protein</topology>
    </subcellularLocation>
</comment>
<evidence type="ECO:0000256" key="5">
    <source>
        <dbReference type="ARBA" id="ARBA00023065"/>
    </source>
</evidence>
<evidence type="ECO:0000256" key="6">
    <source>
        <dbReference type="ARBA" id="ARBA00023136"/>
    </source>
</evidence>
<dbReference type="PANTHER" id="PTHR11003:SF335">
    <property type="entry name" value="POTASSIUM CHANNEL DOMAIN-CONTAINING PROTEIN"/>
    <property type="match status" value="1"/>
</dbReference>
<evidence type="ECO:0000256" key="2">
    <source>
        <dbReference type="ARBA" id="ARBA00022448"/>
    </source>
</evidence>
<feature type="transmembrane region" description="Helical" evidence="10">
    <location>
        <begin position="204"/>
        <end position="227"/>
    </location>
</feature>
<dbReference type="AlphaFoldDB" id="A0A8J2M0S7"/>
<name>A0A8J2M0S7_9BILA</name>
<protein>
    <recommendedName>
        <fullName evidence="11">Potassium channel domain-containing protein</fullName>
    </recommendedName>
</protein>
<feature type="compositionally biased region" description="Low complexity" evidence="9">
    <location>
        <begin position="425"/>
        <end position="437"/>
    </location>
</feature>
<comment type="caution">
    <text evidence="12">The sequence shown here is derived from an EMBL/GenBank/DDBJ whole genome shotgun (WGS) entry which is preliminary data.</text>
</comment>
<feature type="transmembrane region" description="Helical" evidence="10">
    <location>
        <begin position="176"/>
        <end position="198"/>
    </location>
</feature>
<reference evidence="12" key="1">
    <citation type="submission" date="2021-09" db="EMBL/GenBank/DDBJ databases">
        <authorList>
            <consortium name="Pathogen Informatics"/>
        </authorList>
    </citation>
    <scope>NUCLEOTIDE SEQUENCE</scope>
</reference>
<accession>A0A8J2M0S7</accession>
<dbReference type="OrthoDB" id="5867355at2759"/>
<feature type="transmembrane region" description="Helical" evidence="10">
    <location>
        <begin position="74"/>
        <end position="94"/>
    </location>
</feature>
<evidence type="ECO:0000256" key="3">
    <source>
        <dbReference type="ARBA" id="ARBA00022692"/>
    </source>
</evidence>
<feature type="region of interest" description="Disordered" evidence="9">
    <location>
        <begin position="416"/>
        <end position="466"/>
    </location>
</feature>
<feature type="region of interest" description="Disordered" evidence="9">
    <location>
        <begin position="301"/>
        <end position="383"/>
    </location>
</feature>
<evidence type="ECO:0000256" key="1">
    <source>
        <dbReference type="ARBA" id="ARBA00004141"/>
    </source>
</evidence>
<dbReference type="GO" id="GO:0015271">
    <property type="term" value="F:outward rectifier potassium channel activity"/>
    <property type="evidence" value="ECO:0007669"/>
    <property type="project" value="TreeGrafter"/>
</dbReference>
<dbReference type="GO" id="GO:0005886">
    <property type="term" value="C:plasma membrane"/>
    <property type="evidence" value="ECO:0007669"/>
    <property type="project" value="TreeGrafter"/>
</dbReference>
<dbReference type="GO" id="GO:0030322">
    <property type="term" value="P:stabilization of membrane potential"/>
    <property type="evidence" value="ECO:0007669"/>
    <property type="project" value="TreeGrafter"/>
</dbReference>
<evidence type="ECO:0000256" key="4">
    <source>
        <dbReference type="ARBA" id="ARBA00022989"/>
    </source>
</evidence>
<feature type="transmembrane region" description="Helical" evidence="10">
    <location>
        <begin position="150"/>
        <end position="169"/>
    </location>
</feature>
<comment type="similarity">
    <text evidence="8">Belongs to the two pore domain potassium channel (TC 1.A.1.8) family.</text>
</comment>
<evidence type="ECO:0000256" key="7">
    <source>
        <dbReference type="ARBA" id="ARBA00023303"/>
    </source>
</evidence>
<dbReference type="InterPro" id="IPR003280">
    <property type="entry name" value="2pore_dom_K_chnl"/>
</dbReference>
<organism evidence="12 13">
    <name type="scientific">Cercopithifilaria johnstoni</name>
    <dbReference type="NCBI Taxonomy" id="2874296"/>
    <lineage>
        <taxon>Eukaryota</taxon>
        <taxon>Metazoa</taxon>
        <taxon>Ecdysozoa</taxon>
        <taxon>Nematoda</taxon>
        <taxon>Chromadorea</taxon>
        <taxon>Rhabditida</taxon>
        <taxon>Spirurina</taxon>
        <taxon>Spiruromorpha</taxon>
        <taxon>Filarioidea</taxon>
        <taxon>Onchocercidae</taxon>
        <taxon>Cercopithifilaria</taxon>
    </lineage>
</organism>
<evidence type="ECO:0000313" key="13">
    <source>
        <dbReference type="Proteomes" id="UP000746747"/>
    </source>
</evidence>
<gene>
    <name evidence="12" type="ORF">CJOHNSTONI_LOCUS3144</name>
</gene>
<feature type="region of interest" description="Disordered" evidence="9">
    <location>
        <begin position="499"/>
        <end position="520"/>
    </location>
</feature>
<feature type="compositionally biased region" description="Basic residues" evidence="9">
    <location>
        <begin position="502"/>
        <end position="512"/>
    </location>
</feature>
<evidence type="ECO:0000313" key="12">
    <source>
        <dbReference type="EMBL" id="CAG9532869.1"/>
    </source>
</evidence>
<evidence type="ECO:0000256" key="8">
    <source>
        <dbReference type="RuleBase" id="RU003857"/>
    </source>
</evidence>
<keyword evidence="13" id="KW-1185">Reference proteome</keyword>
<feature type="transmembrane region" description="Helical" evidence="10">
    <location>
        <begin position="106"/>
        <end position="130"/>
    </location>
</feature>
<dbReference type="SUPFAM" id="SSF81324">
    <property type="entry name" value="Voltage-gated potassium channels"/>
    <property type="match status" value="2"/>
</dbReference>
<dbReference type="InterPro" id="IPR013099">
    <property type="entry name" value="K_chnl_dom"/>
</dbReference>
<keyword evidence="7 8" id="KW-0407">Ion channel</keyword>
<dbReference type="EMBL" id="CAKAEH010001094">
    <property type="protein sequence ID" value="CAG9532869.1"/>
    <property type="molecule type" value="Genomic_DNA"/>
</dbReference>
<keyword evidence="2 8" id="KW-0813">Transport</keyword>
<keyword evidence="4 10" id="KW-1133">Transmembrane helix</keyword>
<feature type="compositionally biased region" description="Basic and acidic residues" evidence="9">
    <location>
        <begin position="327"/>
        <end position="341"/>
    </location>
</feature>
<evidence type="ECO:0000256" key="10">
    <source>
        <dbReference type="SAM" id="Phobius"/>
    </source>
</evidence>
<feature type="compositionally biased region" description="Acidic residues" evidence="9">
    <location>
        <begin position="438"/>
        <end position="457"/>
    </location>
</feature>
<proteinExistence type="inferred from homology"/>
<keyword evidence="3 8" id="KW-0812">Transmembrane</keyword>
<feature type="domain" description="Potassium channel" evidence="11">
    <location>
        <begin position="69"/>
        <end position="130"/>
    </location>
</feature>
<feature type="compositionally biased region" description="Polar residues" evidence="9">
    <location>
        <begin position="315"/>
        <end position="326"/>
    </location>
</feature>
<evidence type="ECO:0000259" key="11">
    <source>
        <dbReference type="Pfam" id="PF07885"/>
    </source>
</evidence>
<feature type="transmembrane region" description="Helical" evidence="10">
    <location>
        <begin position="16"/>
        <end position="37"/>
    </location>
</feature>